<gene>
    <name evidence="6" type="ORF">BCR34DRAFT_569499</name>
</gene>
<protein>
    <recommendedName>
        <fullName evidence="8">Membrane-associated, eicosanoid/glutathione metabolism protein</fullName>
    </recommendedName>
</protein>
<dbReference type="Pfam" id="PF01124">
    <property type="entry name" value="MAPEG"/>
    <property type="match status" value="1"/>
</dbReference>
<proteinExistence type="predicted"/>
<dbReference type="AlphaFoldDB" id="A0A1Y1ZFU4"/>
<organism evidence="6 7">
    <name type="scientific">Clohesyomyces aquaticus</name>
    <dbReference type="NCBI Taxonomy" id="1231657"/>
    <lineage>
        <taxon>Eukaryota</taxon>
        <taxon>Fungi</taxon>
        <taxon>Dikarya</taxon>
        <taxon>Ascomycota</taxon>
        <taxon>Pezizomycotina</taxon>
        <taxon>Dothideomycetes</taxon>
        <taxon>Pleosporomycetidae</taxon>
        <taxon>Pleosporales</taxon>
        <taxon>Lindgomycetaceae</taxon>
        <taxon>Clohesyomyces</taxon>
    </lineage>
</organism>
<dbReference type="OrthoDB" id="2122304at2759"/>
<keyword evidence="3" id="KW-1133">Transmembrane helix</keyword>
<dbReference type="InterPro" id="IPR001129">
    <property type="entry name" value="Membr-assoc_MAPEG"/>
</dbReference>
<feature type="signal peptide" evidence="5">
    <location>
        <begin position="1"/>
        <end position="24"/>
    </location>
</feature>
<evidence type="ECO:0000313" key="7">
    <source>
        <dbReference type="Proteomes" id="UP000193144"/>
    </source>
</evidence>
<evidence type="ECO:0000256" key="4">
    <source>
        <dbReference type="ARBA" id="ARBA00023136"/>
    </source>
</evidence>
<dbReference type="InterPro" id="IPR023352">
    <property type="entry name" value="MAPEG-like_dom_sf"/>
</dbReference>
<dbReference type="SUPFAM" id="SSF161084">
    <property type="entry name" value="MAPEG domain-like"/>
    <property type="match status" value="1"/>
</dbReference>
<sequence length="151" mass="16589">MSTNYSVHSILAYWVLALAPHAYAINVIKAANNKKWDNANPRGLETADRYQKAVPKDVWCRFERAEAAHKNLLENAPFFVGAILLGNMAGLSAVTHNSAMAYLGIRVLYTLTYIKVSGQGLSRLRTALWAASTAVLFRLVWKAGNVIAARG</sequence>
<evidence type="ECO:0000313" key="6">
    <source>
        <dbReference type="EMBL" id="ORY08715.1"/>
    </source>
</evidence>
<dbReference type="Proteomes" id="UP000193144">
    <property type="component" value="Unassembled WGS sequence"/>
</dbReference>
<keyword evidence="2" id="KW-0812">Transmembrane</keyword>
<dbReference type="PANTHER" id="PTHR35371:SF1">
    <property type="entry name" value="BLR7753 PROTEIN"/>
    <property type="match status" value="1"/>
</dbReference>
<evidence type="ECO:0000256" key="1">
    <source>
        <dbReference type="ARBA" id="ARBA00004370"/>
    </source>
</evidence>
<evidence type="ECO:0000256" key="2">
    <source>
        <dbReference type="ARBA" id="ARBA00022692"/>
    </source>
</evidence>
<evidence type="ECO:0000256" key="3">
    <source>
        <dbReference type="ARBA" id="ARBA00022989"/>
    </source>
</evidence>
<name>A0A1Y1ZFU4_9PLEO</name>
<dbReference type="PANTHER" id="PTHR35371">
    <property type="entry name" value="INNER MEMBRANE PROTEIN"/>
    <property type="match status" value="1"/>
</dbReference>
<feature type="chain" id="PRO_5012688770" description="Membrane-associated, eicosanoid/glutathione metabolism protein" evidence="5">
    <location>
        <begin position="25"/>
        <end position="151"/>
    </location>
</feature>
<accession>A0A1Y1ZFU4</accession>
<reference evidence="6 7" key="1">
    <citation type="submission" date="2016-07" db="EMBL/GenBank/DDBJ databases">
        <title>Pervasive Adenine N6-methylation of Active Genes in Fungi.</title>
        <authorList>
            <consortium name="DOE Joint Genome Institute"/>
            <person name="Mondo S.J."/>
            <person name="Dannebaum R.O."/>
            <person name="Kuo R.C."/>
            <person name="Labutti K."/>
            <person name="Haridas S."/>
            <person name="Kuo A."/>
            <person name="Salamov A."/>
            <person name="Ahrendt S.R."/>
            <person name="Lipzen A."/>
            <person name="Sullivan W."/>
            <person name="Andreopoulos W.B."/>
            <person name="Clum A."/>
            <person name="Lindquist E."/>
            <person name="Daum C."/>
            <person name="Ramamoorthy G.K."/>
            <person name="Gryganskyi A."/>
            <person name="Culley D."/>
            <person name="Magnuson J.K."/>
            <person name="James T.Y."/>
            <person name="O'Malley M.A."/>
            <person name="Stajich J.E."/>
            <person name="Spatafora J.W."/>
            <person name="Visel A."/>
            <person name="Grigoriev I.V."/>
        </authorList>
    </citation>
    <scope>NUCLEOTIDE SEQUENCE [LARGE SCALE GENOMIC DNA]</scope>
    <source>
        <strain evidence="6 7">CBS 115471</strain>
    </source>
</reference>
<dbReference type="EMBL" id="MCFA01000096">
    <property type="protein sequence ID" value="ORY08715.1"/>
    <property type="molecule type" value="Genomic_DNA"/>
</dbReference>
<keyword evidence="7" id="KW-1185">Reference proteome</keyword>
<comment type="caution">
    <text evidence="6">The sequence shown here is derived from an EMBL/GenBank/DDBJ whole genome shotgun (WGS) entry which is preliminary data.</text>
</comment>
<keyword evidence="5" id="KW-0732">Signal</keyword>
<evidence type="ECO:0000256" key="5">
    <source>
        <dbReference type="SAM" id="SignalP"/>
    </source>
</evidence>
<dbReference type="Gene3D" id="1.20.120.550">
    <property type="entry name" value="Membrane associated eicosanoid/glutathione metabolism-like domain"/>
    <property type="match status" value="1"/>
</dbReference>
<evidence type="ECO:0008006" key="8">
    <source>
        <dbReference type="Google" id="ProtNLM"/>
    </source>
</evidence>
<comment type="subcellular location">
    <subcellularLocation>
        <location evidence="1">Membrane</location>
    </subcellularLocation>
</comment>
<dbReference type="GO" id="GO:0016020">
    <property type="term" value="C:membrane"/>
    <property type="evidence" value="ECO:0007669"/>
    <property type="project" value="UniProtKB-SubCell"/>
</dbReference>
<keyword evidence="4" id="KW-0472">Membrane</keyword>